<protein>
    <recommendedName>
        <fullName evidence="4">Hydrophobic seed protein domain-containing protein</fullName>
    </recommendedName>
</protein>
<feature type="signal peptide" evidence="1">
    <location>
        <begin position="1"/>
        <end position="31"/>
    </location>
</feature>
<keyword evidence="1" id="KW-0732">Signal</keyword>
<dbReference type="Proteomes" id="UP000032180">
    <property type="component" value="Chromosome 3"/>
</dbReference>
<reference evidence="2 3" key="1">
    <citation type="submission" date="2012-08" db="EMBL/GenBank/DDBJ databases">
        <title>Oryza genome evolution.</title>
        <authorList>
            <person name="Wing R.A."/>
        </authorList>
    </citation>
    <scope>NUCLEOTIDE SEQUENCE</scope>
</reference>
<reference evidence="3" key="2">
    <citation type="submission" date="2013-12" db="EMBL/GenBank/DDBJ databases">
        <authorList>
            <person name="Yu Y."/>
            <person name="Lee S."/>
            <person name="de Baynast K."/>
            <person name="Wissotski M."/>
            <person name="Liu L."/>
            <person name="Talag J."/>
            <person name="Goicoechea J."/>
            <person name="Angelova A."/>
            <person name="Jetty R."/>
            <person name="Kudrna D."/>
            <person name="Golser W."/>
            <person name="Rivera L."/>
            <person name="Zhang J."/>
            <person name="Wing R."/>
        </authorList>
    </citation>
    <scope>NUCLEOTIDE SEQUENCE</scope>
</reference>
<sequence>MATNYSCRFPTLAQLLLVLLVFLVFVSGILGRDLGESCTKNPNQSKCAPIKPDCCI</sequence>
<dbReference type="Gramene" id="LPERR03G18750.1">
    <property type="protein sequence ID" value="LPERR03G18750.1"/>
    <property type="gene ID" value="LPERR03G18750"/>
</dbReference>
<dbReference type="AlphaFoldDB" id="A0A0D9VVD9"/>
<organism evidence="2 3">
    <name type="scientific">Leersia perrieri</name>
    <dbReference type="NCBI Taxonomy" id="77586"/>
    <lineage>
        <taxon>Eukaryota</taxon>
        <taxon>Viridiplantae</taxon>
        <taxon>Streptophyta</taxon>
        <taxon>Embryophyta</taxon>
        <taxon>Tracheophyta</taxon>
        <taxon>Spermatophyta</taxon>
        <taxon>Magnoliopsida</taxon>
        <taxon>Liliopsida</taxon>
        <taxon>Poales</taxon>
        <taxon>Poaceae</taxon>
        <taxon>BOP clade</taxon>
        <taxon>Oryzoideae</taxon>
        <taxon>Oryzeae</taxon>
        <taxon>Oryzinae</taxon>
        <taxon>Leersia</taxon>
    </lineage>
</organism>
<feature type="chain" id="PRO_5002347897" description="Hydrophobic seed protein domain-containing protein" evidence="1">
    <location>
        <begin position="32"/>
        <end position="56"/>
    </location>
</feature>
<evidence type="ECO:0008006" key="4">
    <source>
        <dbReference type="Google" id="ProtNLM"/>
    </source>
</evidence>
<evidence type="ECO:0000313" key="3">
    <source>
        <dbReference type="Proteomes" id="UP000032180"/>
    </source>
</evidence>
<reference evidence="2" key="3">
    <citation type="submission" date="2015-04" db="UniProtKB">
        <authorList>
            <consortium name="EnsemblPlants"/>
        </authorList>
    </citation>
    <scope>IDENTIFICATION</scope>
</reference>
<accession>A0A0D9VVD9</accession>
<proteinExistence type="predicted"/>
<name>A0A0D9VVD9_9ORYZ</name>
<evidence type="ECO:0000256" key="1">
    <source>
        <dbReference type="SAM" id="SignalP"/>
    </source>
</evidence>
<keyword evidence="3" id="KW-1185">Reference proteome</keyword>
<dbReference type="EnsemblPlants" id="LPERR03G18750.1">
    <property type="protein sequence ID" value="LPERR03G18750.1"/>
    <property type="gene ID" value="LPERR03G18750"/>
</dbReference>
<evidence type="ECO:0000313" key="2">
    <source>
        <dbReference type="EnsemblPlants" id="LPERR03G18750.1"/>
    </source>
</evidence>
<dbReference type="HOGENOM" id="CLU_3071902_0_0_1"/>